<dbReference type="PROSITE" id="PS51846">
    <property type="entry name" value="CNNM"/>
    <property type="match status" value="1"/>
</dbReference>
<dbReference type="Pfam" id="PF03471">
    <property type="entry name" value="CorC_HlyC"/>
    <property type="match status" value="1"/>
</dbReference>
<dbReference type="Pfam" id="PF01595">
    <property type="entry name" value="CNNM"/>
    <property type="match status" value="1"/>
</dbReference>
<dbReference type="InterPro" id="IPR002550">
    <property type="entry name" value="CNNM"/>
</dbReference>
<evidence type="ECO:0000256" key="4">
    <source>
        <dbReference type="ARBA" id="ARBA00022692"/>
    </source>
</evidence>
<evidence type="ECO:0000256" key="3">
    <source>
        <dbReference type="ARBA" id="ARBA00022475"/>
    </source>
</evidence>
<evidence type="ECO:0000259" key="11">
    <source>
        <dbReference type="PROSITE" id="PS51846"/>
    </source>
</evidence>
<dbReference type="PANTHER" id="PTHR22777:SF32">
    <property type="entry name" value="UPF0053 INNER MEMBRANE PROTEIN YFJD"/>
    <property type="match status" value="1"/>
</dbReference>
<comment type="subcellular location">
    <subcellularLocation>
        <location evidence="1">Cell membrane</location>
        <topology evidence="1">Multi-pass membrane protein</topology>
    </subcellularLocation>
</comment>
<dbReference type="GO" id="GO:0005886">
    <property type="term" value="C:plasma membrane"/>
    <property type="evidence" value="ECO:0007669"/>
    <property type="project" value="UniProtKB-SubCell"/>
</dbReference>
<reference evidence="12" key="1">
    <citation type="submission" date="2018-06" db="EMBL/GenBank/DDBJ databases">
        <authorList>
            <person name="Zhirakovskaya E."/>
        </authorList>
    </citation>
    <scope>NUCLEOTIDE SEQUENCE</scope>
</reference>
<keyword evidence="3" id="KW-1003">Cell membrane</keyword>
<dbReference type="SUPFAM" id="SSF54631">
    <property type="entry name" value="CBS-domain pair"/>
    <property type="match status" value="1"/>
</dbReference>
<evidence type="ECO:0000256" key="1">
    <source>
        <dbReference type="ARBA" id="ARBA00004651"/>
    </source>
</evidence>
<proteinExistence type="inferred from homology"/>
<sequence>MEIMIFGGSVFLLLLLSAFFSGSETALTAASKARLHKMEHDGVRGAKRVNQLIADRESLIGSILLGNNLVNILASALTTTLFLKLFGPVGVLMATVVMTVLVLVFAEVAPKTYAISNPDRTAILVSGPIKVIKILFAPVVMTVEIIIKGMFSLFGIKAEGPVLSAHDELRGAVEYLSQQGEVIKHDRDMIGGVLDLQELSVEEIMVHRKNITMVDASQKAADVVGQVLQSQFTRLPLFDGSKDNITGILHVRDLLGELHRVGGDYDKVEVEKILRPPWFTPETTTVPEQLNAFRSRREHFALVVDEYGALMGLVTLEDIIEEIIGEIEDEYDKPTAAPRRIKSGILVAGDLSIRDLNREQEWNISDEDAVTVAGLIIHHAQAIPEAGQIFSIHGFRFEILERKRNQITKVKIRKSEG</sequence>
<dbReference type="GO" id="GO:0050660">
    <property type="term" value="F:flavin adenine dinucleotide binding"/>
    <property type="evidence" value="ECO:0007669"/>
    <property type="project" value="InterPro"/>
</dbReference>
<dbReference type="InterPro" id="IPR016169">
    <property type="entry name" value="FAD-bd_PCMH_sub2"/>
</dbReference>
<evidence type="ECO:0000256" key="6">
    <source>
        <dbReference type="ARBA" id="ARBA00022989"/>
    </source>
</evidence>
<keyword evidence="4 9" id="KW-0812">Transmembrane</keyword>
<evidence type="ECO:0000313" key="12">
    <source>
        <dbReference type="EMBL" id="VAV89144.1"/>
    </source>
</evidence>
<dbReference type="SMART" id="SM01091">
    <property type="entry name" value="CorC_HlyC"/>
    <property type="match status" value="1"/>
</dbReference>
<accession>A0A3B0R6Z3</accession>
<organism evidence="12">
    <name type="scientific">hydrothermal vent metagenome</name>
    <dbReference type="NCBI Taxonomy" id="652676"/>
    <lineage>
        <taxon>unclassified sequences</taxon>
        <taxon>metagenomes</taxon>
        <taxon>ecological metagenomes</taxon>
    </lineage>
</organism>
<dbReference type="SUPFAM" id="SSF56176">
    <property type="entry name" value="FAD-binding/transporter-associated domain-like"/>
    <property type="match status" value="1"/>
</dbReference>
<name>A0A3B0R6Z3_9ZZZZ</name>
<dbReference type="AlphaFoldDB" id="A0A3B0R6Z3"/>
<dbReference type="InterPro" id="IPR046342">
    <property type="entry name" value="CBS_dom_sf"/>
</dbReference>
<evidence type="ECO:0000259" key="10">
    <source>
        <dbReference type="PROSITE" id="PS51371"/>
    </source>
</evidence>
<dbReference type="InterPro" id="IPR036318">
    <property type="entry name" value="FAD-bd_PCMH-like_sf"/>
</dbReference>
<protein>
    <submittedName>
        <fullName evidence="12">Co2 transporter containing CBS domains</fullName>
    </submittedName>
</protein>
<keyword evidence="8 9" id="KW-0472">Membrane</keyword>
<dbReference type="PROSITE" id="PS51371">
    <property type="entry name" value="CBS"/>
    <property type="match status" value="2"/>
</dbReference>
<feature type="domain" description="CNNM transmembrane" evidence="11">
    <location>
        <begin position="1"/>
        <end position="187"/>
    </location>
</feature>
<dbReference type="CDD" id="cd04590">
    <property type="entry name" value="CBS_pair_CorC_HlyC_assoc"/>
    <property type="match status" value="1"/>
</dbReference>
<dbReference type="SMART" id="SM00116">
    <property type="entry name" value="CBS"/>
    <property type="match status" value="2"/>
</dbReference>
<feature type="domain" description="CBS" evidence="10">
    <location>
        <begin position="273"/>
        <end position="330"/>
    </location>
</feature>
<keyword evidence="6 9" id="KW-1133">Transmembrane helix</keyword>
<evidence type="ECO:0000256" key="8">
    <source>
        <dbReference type="ARBA" id="ARBA00023136"/>
    </source>
</evidence>
<dbReference type="FunFam" id="3.10.580.10:FF:000002">
    <property type="entry name" value="Magnesium/cobalt efflux protein CorC"/>
    <property type="match status" value="1"/>
</dbReference>
<keyword evidence="5" id="KW-0677">Repeat</keyword>
<dbReference type="InterPro" id="IPR044751">
    <property type="entry name" value="Ion_transp-like_CBS"/>
</dbReference>
<dbReference type="InterPro" id="IPR000644">
    <property type="entry name" value="CBS_dom"/>
</dbReference>
<gene>
    <name evidence="12" type="ORF">MNBD_ALPHA06-1401</name>
</gene>
<feature type="domain" description="CBS" evidence="10">
    <location>
        <begin position="205"/>
        <end position="267"/>
    </location>
</feature>
<evidence type="ECO:0000256" key="9">
    <source>
        <dbReference type="SAM" id="Phobius"/>
    </source>
</evidence>
<evidence type="ECO:0000256" key="7">
    <source>
        <dbReference type="ARBA" id="ARBA00023122"/>
    </source>
</evidence>
<dbReference type="PANTHER" id="PTHR22777">
    <property type="entry name" value="HEMOLYSIN-RELATED"/>
    <property type="match status" value="1"/>
</dbReference>
<evidence type="ECO:0000256" key="2">
    <source>
        <dbReference type="ARBA" id="ARBA00006337"/>
    </source>
</evidence>
<feature type="transmembrane region" description="Helical" evidence="9">
    <location>
        <begin position="59"/>
        <end position="83"/>
    </location>
</feature>
<feature type="transmembrane region" description="Helical" evidence="9">
    <location>
        <begin position="90"/>
        <end position="109"/>
    </location>
</feature>
<dbReference type="InterPro" id="IPR005170">
    <property type="entry name" value="Transptr-assoc_dom"/>
</dbReference>
<evidence type="ECO:0000256" key="5">
    <source>
        <dbReference type="ARBA" id="ARBA00022737"/>
    </source>
</evidence>
<dbReference type="EMBL" id="UOEE01000085">
    <property type="protein sequence ID" value="VAV89144.1"/>
    <property type="molecule type" value="Genomic_DNA"/>
</dbReference>
<keyword evidence="7" id="KW-0129">CBS domain</keyword>
<dbReference type="Pfam" id="PF00571">
    <property type="entry name" value="CBS"/>
    <property type="match status" value="2"/>
</dbReference>
<dbReference type="Gene3D" id="3.30.465.10">
    <property type="match status" value="1"/>
</dbReference>
<dbReference type="Gene3D" id="3.10.580.10">
    <property type="entry name" value="CBS-domain"/>
    <property type="match status" value="1"/>
</dbReference>
<feature type="transmembrane region" description="Helical" evidence="9">
    <location>
        <begin position="129"/>
        <end position="147"/>
    </location>
</feature>
<comment type="similarity">
    <text evidence="2">Belongs to the UPF0053 family.</text>
</comment>